<evidence type="ECO:0000313" key="3">
    <source>
        <dbReference type="Proteomes" id="UP000198797"/>
    </source>
</evidence>
<dbReference type="Proteomes" id="UP000198797">
    <property type="component" value="Unassembled WGS sequence"/>
</dbReference>
<accession>A0A1C4VIE7</accession>
<gene>
    <name evidence="2" type="ORF">GA0070216_102389</name>
</gene>
<feature type="domain" description="DUF4394" evidence="1">
    <location>
        <begin position="94"/>
        <end position="322"/>
    </location>
</feature>
<reference evidence="3" key="1">
    <citation type="submission" date="2016-06" db="EMBL/GenBank/DDBJ databases">
        <authorList>
            <person name="Varghese N."/>
            <person name="Submissions Spin"/>
        </authorList>
    </citation>
    <scope>NUCLEOTIDE SEQUENCE [LARGE SCALE GENOMIC DNA]</scope>
    <source>
        <strain evidence="3">DSM 44100</strain>
    </source>
</reference>
<dbReference type="InterPro" id="IPR025507">
    <property type="entry name" value="DUF4394"/>
</dbReference>
<dbReference type="STRING" id="121616.GA0070216_102389"/>
<dbReference type="AlphaFoldDB" id="A0A1C4VIE7"/>
<dbReference type="EMBL" id="FMCU01000002">
    <property type="protein sequence ID" value="SCE83575.1"/>
    <property type="molecule type" value="Genomic_DNA"/>
</dbReference>
<organism evidence="2 3">
    <name type="scientific">Micromonospora matsumotoense</name>
    <dbReference type="NCBI Taxonomy" id="121616"/>
    <lineage>
        <taxon>Bacteria</taxon>
        <taxon>Bacillati</taxon>
        <taxon>Actinomycetota</taxon>
        <taxon>Actinomycetes</taxon>
        <taxon>Micromonosporales</taxon>
        <taxon>Micromonosporaceae</taxon>
        <taxon>Micromonospora</taxon>
    </lineage>
</organism>
<evidence type="ECO:0000259" key="1">
    <source>
        <dbReference type="Pfam" id="PF14339"/>
    </source>
</evidence>
<protein>
    <recommendedName>
        <fullName evidence="1">DUF4394 domain-containing protein</fullName>
    </recommendedName>
</protein>
<sequence length="328" mass="33339">MVRAAALPSNSLASYPKGSPMRHLLHRGLLTGVAVVVALSATPVSAAASSGPSSGAASASRPSLAAGTCSILWDLLNLGGRNGLVAVGLTEDQQLIKFAANRPNLTCTIGTVDLPGAETLVGIDYRVQDGRLYGVGDAGGVYTLSTRDATATQVSQLTVALSGTYFGVDFNPAADRLRIISDTGQNLRHNVNFGGTTLVDGTLTFPPAVGTALGVTGAAYTNNDLNANTATTLFDIDTTGDQVAVQSPANSGQLAATGKLGVDADQRAGFDIYSTIRSGRAVGNTGYAVLNGTGPSRLYAVDPLTGEASTTGAFAQVVVDLALQLKQP</sequence>
<proteinExistence type="predicted"/>
<name>A0A1C4VIE7_9ACTN</name>
<evidence type="ECO:0000313" key="2">
    <source>
        <dbReference type="EMBL" id="SCE83575.1"/>
    </source>
</evidence>
<dbReference type="Pfam" id="PF14339">
    <property type="entry name" value="DUF4394"/>
    <property type="match status" value="1"/>
</dbReference>
<keyword evidence="3" id="KW-1185">Reference proteome</keyword>